<comment type="caution">
    <text evidence="6">The sequence shown here is derived from an EMBL/GenBank/DDBJ whole genome shotgun (WGS) entry which is preliminary data.</text>
</comment>
<keyword evidence="2" id="KW-0378">Hydrolase</keyword>
<dbReference type="GO" id="GO:0005829">
    <property type="term" value="C:cytosol"/>
    <property type="evidence" value="ECO:0007669"/>
    <property type="project" value="TreeGrafter"/>
</dbReference>
<dbReference type="InterPro" id="IPR002711">
    <property type="entry name" value="HNH"/>
</dbReference>
<dbReference type="GO" id="GO:0016787">
    <property type="term" value="F:hydrolase activity"/>
    <property type="evidence" value="ECO:0007669"/>
    <property type="project" value="UniProtKB-KW"/>
</dbReference>
<protein>
    <recommendedName>
        <fullName evidence="4">Putative HNH nuclease YajD</fullName>
    </recommendedName>
</protein>
<evidence type="ECO:0000256" key="4">
    <source>
        <dbReference type="ARBA" id="ARBA00040194"/>
    </source>
</evidence>
<dbReference type="CDD" id="cd00085">
    <property type="entry name" value="HNHc"/>
    <property type="match status" value="1"/>
</dbReference>
<organism evidence="6">
    <name type="scientific">Prevotella amnii</name>
    <dbReference type="NCBI Taxonomy" id="419005"/>
    <lineage>
        <taxon>Bacteria</taxon>
        <taxon>Pseudomonadati</taxon>
        <taxon>Bacteroidota</taxon>
        <taxon>Bacteroidia</taxon>
        <taxon>Bacteroidales</taxon>
        <taxon>Prevotellaceae</taxon>
        <taxon>Prevotella</taxon>
    </lineage>
</organism>
<dbReference type="Gene3D" id="1.10.30.50">
    <property type="match status" value="1"/>
</dbReference>
<dbReference type="Proteomes" id="UP000070531">
    <property type="component" value="Unassembled WGS sequence"/>
</dbReference>
<dbReference type="RefSeq" id="WP_082720451.1">
    <property type="nucleotide sequence ID" value="NZ_KQ960560.1"/>
</dbReference>
<gene>
    <name evidence="6" type="ORF">HMPREF1860_01869</name>
</gene>
<accession>A0A134B5D8</accession>
<dbReference type="GO" id="GO:0008270">
    <property type="term" value="F:zinc ion binding"/>
    <property type="evidence" value="ECO:0007669"/>
    <property type="project" value="InterPro"/>
</dbReference>
<keyword evidence="6" id="KW-0255">Endonuclease</keyword>
<sequence length="110" mass="13050">MAKNEIYKKLIHSNRWVQLRHKVISSHPLCVMCERNDILTCATEVHHITPVETALTQAEMSKLMFDECNLMPLCHACHTSIHVQEKKGTKTERKRRNKRHLNEIIKRFYE</sequence>
<reference evidence="6 7" key="1">
    <citation type="submission" date="2016-01" db="EMBL/GenBank/DDBJ databases">
        <authorList>
            <person name="Oliw E.H."/>
        </authorList>
    </citation>
    <scope>NUCLEOTIDE SEQUENCE [LARGE SCALE GENOMIC DNA]</scope>
    <source>
        <strain evidence="6 7">DNF00307</strain>
    </source>
</reference>
<name>A0A134B5D8_9BACT</name>
<dbReference type="EMBL" id="LSDL01000125">
    <property type="protein sequence ID" value="KXB75126.1"/>
    <property type="molecule type" value="Genomic_DNA"/>
</dbReference>
<dbReference type="InterPro" id="IPR003615">
    <property type="entry name" value="HNH_nuc"/>
</dbReference>
<evidence type="ECO:0000259" key="5">
    <source>
        <dbReference type="Pfam" id="PF01844"/>
    </source>
</evidence>
<dbReference type="PATRIC" id="fig|419005.5.peg.1867"/>
<dbReference type="GO" id="GO:0003676">
    <property type="term" value="F:nucleic acid binding"/>
    <property type="evidence" value="ECO:0007669"/>
    <property type="project" value="InterPro"/>
</dbReference>
<keyword evidence="1" id="KW-0540">Nuclease</keyword>
<dbReference type="Pfam" id="PF01844">
    <property type="entry name" value="HNH"/>
    <property type="match status" value="1"/>
</dbReference>
<evidence type="ECO:0000313" key="7">
    <source>
        <dbReference type="Proteomes" id="UP000070531"/>
    </source>
</evidence>
<feature type="domain" description="HNH" evidence="5">
    <location>
        <begin position="30"/>
        <end position="82"/>
    </location>
</feature>
<comment type="similarity">
    <text evidence="3">Belongs to the HNH nuclease family.</text>
</comment>
<proteinExistence type="inferred from homology"/>
<dbReference type="PANTHER" id="PTHR41286">
    <property type="entry name" value="HNH NUCLEASE YAJD-RELATED"/>
    <property type="match status" value="1"/>
</dbReference>
<dbReference type="STRING" id="419005.HMPREF1860_01869"/>
<dbReference type="AlphaFoldDB" id="A0A134B5D8"/>
<evidence type="ECO:0000256" key="1">
    <source>
        <dbReference type="ARBA" id="ARBA00022722"/>
    </source>
</evidence>
<evidence type="ECO:0000256" key="3">
    <source>
        <dbReference type="ARBA" id="ARBA00038412"/>
    </source>
</evidence>
<evidence type="ECO:0000313" key="6">
    <source>
        <dbReference type="EMBL" id="KXB75126.1"/>
    </source>
</evidence>
<dbReference type="GO" id="GO:0004519">
    <property type="term" value="F:endonuclease activity"/>
    <property type="evidence" value="ECO:0007669"/>
    <property type="project" value="UniProtKB-KW"/>
</dbReference>
<evidence type="ECO:0000256" key="2">
    <source>
        <dbReference type="ARBA" id="ARBA00022801"/>
    </source>
</evidence>
<dbReference type="PANTHER" id="PTHR41286:SF1">
    <property type="entry name" value="HNH NUCLEASE YAJD-RELATED"/>
    <property type="match status" value="1"/>
</dbReference>